<comment type="subcellular location">
    <subcellularLocation>
        <location evidence="2">Cytoplasm</location>
        <location evidence="2">Cytoskeleton</location>
        <location evidence="2">Cilium axoneme</location>
    </subcellularLocation>
    <subcellularLocation>
        <location evidence="1">Cytoplasm</location>
        <location evidence="1">Cytoskeleton</location>
        <location evidence="1">Cilium basal body</location>
    </subcellularLocation>
</comment>
<dbReference type="Gene3D" id="1.10.418.50">
    <property type="entry name" value="Microtubule-binding protein MIP-T3"/>
    <property type="match status" value="1"/>
</dbReference>
<protein>
    <submittedName>
        <fullName evidence="11">Traf3ip1 protein</fullName>
    </submittedName>
</protein>
<keyword evidence="4" id="KW-0970">Cilium biogenesis/degradation</keyword>
<keyword evidence="5" id="KW-0175">Coiled coil</keyword>
<dbReference type="GO" id="GO:0005930">
    <property type="term" value="C:axoneme"/>
    <property type="evidence" value="ECO:0007669"/>
    <property type="project" value="UniProtKB-SubCell"/>
</dbReference>
<dbReference type="Pfam" id="PF10243">
    <property type="entry name" value="MIP-T3"/>
    <property type="match status" value="1"/>
</dbReference>
<dbReference type="GO" id="GO:0060271">
    <property type="term" value="P:cilium assembly"/>
    <property type="evidence" value="ECO:0007669"/>
    <property type="project" value="TreeGrafter"/>
</dbReference>
<dbReference type="InterPro" id="IPR040468">
    <property type="entry name" value="TRAF3IP1_N"/>
</dbReference>
<dbReference type="GO" id="GO:0042073">
    <property type="term" value="P:intraciliary transport"/>
    <property type="evidence" value="ECO:0007669"/>
    <property type="project" value="TreeGrafter"/>
</dbReference>
<keyword evidence="3" id="KW-0963">Cytoplasm</keyword>
<dbReference type="OrthoDB" id="10258914at2759"/>
<dbReference type="GO" id="GO:0070507">
    <property type="term" value="P:regulation of microtubule cytoskeleton organization"/>
    <property type="evidence" value="ECO:0007669"/>
    <property type="project" value="TreeGrafter"/>
</dbReference>
<dbReference type="EMBL" id="CAJNDS010002203">
    <property type="protein sequence ID" value="CAE7370545.1"/>
    <property type="molecule type" value="Genomic_DNA"/>
</dbReference>
<evidence type="ECO:0000256" key="1">
    <source>
        <dbReference type="ARBA" id="ARBA00004120"/>
    </source>
</evidence>
<organism evidence="11 12">
    <name type="scientific">Symbiodinium natans</name>
    <dbReference type="NCBI Taxonomy" id="878477"/>
    <lineage>
        <taxon>Eukaryota</taxon>
        <taxon>Sar</taxon>
        <taxon>Alveolata</taxon>
        <taxon>Dinophyceae</taxon>
        <taxon>Suessiales</taxon>
        <taxon>Symbiodiniaceae</taxon>
        <taxon>Symbiodinium</taxon>
    </lineage>
</organism>
<keyword evidence="6" id="KW-0206">Cytoskeleton</keyword>
<feature type="region of interest" description="Disordered" evidence="9">
    <location>
        <begin position="134"/>
        <end position="172"/>
    </location>
</feature>
<reference evidence="11" key="1">
    <citation type="submission" date="2021-02" db="EMBL/GenBank/DDBJ databases">
        <authorList>
            <person name="Dougan E. K."/>
            <person name="Rhodes N."/>
            <person name="Thang M."/>
            <person name="Chan C."/>
        </authorList>
    </citation>
    <scope>NUCLEOTIDE SEQUENCE</scope>
</reference>
<dbReference type="GO" id="GO:0030992">
    <property type="term" value="C:intraciliary transport particle B"/>
    <property type="evidence" value="ECO:0007669"/>
    <property type="project" value="TreeGrafter"/>
</dbReference>
<evidence type="ECO:0000256" key="8">
    <source>
        <dbReference type="ARBA" id="ARBA00043971"/>
    </source>
</evidence>
<evidence type="ECO:0000256" key="6">
    <source>
        <dbReference type="ARBA" id="ARBA00023212"/>
    </source>
</evidence>
<evidence type="ECO:0000259" key="10">
    <source>
        <dbReference type="Pfam" id="PF10243"/>
    </source>
</evidence>
<feature type="compositionally biased region" description="Low complexity" evidence="9">
    <location>
        <begin position="134"/>
        <end position="148"/>
    </location>
</feature>
<comment type="caution">
    <text evidence="11">The sequence shown here is derived from an EMBL/GenBank/DDBJ whole genome shotgun (WGS) entry which is preliminary data.</text>
</comment>
<evidence type="ECO:0000256" key="9">
    <source>
        <dbReference type="SAM" id="MobiDB-lite"/>
    </source>
</evidence>
<evidence type="ECO:0000256" key="5">
    <source>
        <dbReference type="ARBA" id="ARBA00023054"/>
    </source>
</evidence>
<keyword evidence="12" id="KW-1185">Reference proteome</keyword>
<proteinExistence type="inferred from homology"/>
<evidence type="ECO:0000313" key="12">
    <source>
        <dbReference type="Proteomes" id="UP000604046"/>
    </source>
</evidence>
<keyword evidence="7" id="KW-0966">Cell projection</keyword>
<evidence type="ECO:0000256" key="2">
    <source>
        <dbReference type="ARBA" id="ARBA00004430"/>
    </source>
</evidence>
<gene>
    <name evidence="11" type="primary">Traf3ip1</name>
    <name evidence="11" type="ORF">SNAT2548_LOCUS20216</name>
</gene>
<dbReference type="PANTHER" id="PTHR31363:SF0">
    <property type="entry name" value="TRAF3-INTERACTING PROTEIN 1"/>
    <property type="match status" value="1"/>
</dbReference>
<comment type="similarity">
    <text evidence="8">Belongs to the TRAF3IP1 family.</text>
</comment>
<dbReference type="Proteomes" id="UP000604046">
    <property type="component" value="Unassembled WGS sequence"/>
</dbReference>
<dbReference type="InterPro" id="IPR042576">
    <property type="entry name" value="TRAF3IP1_N_sf"/>
</dbReference>
<dbReference type="GO" id="GO:0008017">
    <property type="term" value="F:microtubule binding"/>
    <property type="evidence" value="ECO:0007669"/>
    <property type="project" value="InterPro"/>
</dbReference>
<feature type="domain" description="TRAF3-interacting protein 1 N-terminal" evidence="10">
    <location>
        <begin position="15"/>
        <end position="130"/>
    </location>
</feature>
<evidence type="ECO:0000256" key="4">
    <source>
        <dbReference type="ARBA" id="ARBA00022794"/>
    </source>
</evidence>
<evidence type="ECO:0000256" key="7">
    <source>
        <dbReference type="ARBA" id="ARBA00023273"/>
    </source>
</evidence>
<evidence type="ECO:0000256" key="3">
    <source>
        <dbReference type="ARBA" id="ARBA00022490"/>
    </source>
</evidence>
<evidence type="ECO:0000313" key="11">
    <source>
        <dbReference type="EMBL" id="CAE7370545.1"/>
    </source>
</evidence>
<dbReference type="AlphaFoldDB" id="A0A812Q152"/>
<dbReference type="PANTHER" id="PTHR31363">
    <property type="entry name" value="TRAF3-INTERACTING PROTEIN 1"/>
    <property type="match status" value="1"/>
</dbReference>
<accession>A0A812Q152</accession>
<sequence length="172" mass="18516">MAEAAETAEETEPWIQQTQATLGTRIARPRMLPERLRKPPFRFLYDIAAEVARQTNFGALELFGGDPGPKPEPPQKRDDKVDFLQRWIALVAGALPAQAVVLEEVSAVDVVCGANPDKTNFLLQCLAQAAWQEEAPVAGAPEVPAPVESGEASEKANPPPPVPQAEARNATS</sequence>
<dbReference type="InterPro" id="IPR018799">
    <property type="entry name" value="TRAF3IP1"/>
</dbReference>
<dbReference type="GO" id="GO:0036064">
    <property type="term" value="C:ciliary basal body"/>
    <property type="evidence" value="ECO:0007669"/>
    <property type="project" value="TreeGrafter"/>
</dbReference>
<name>A0A812Q152_9DINO</name>